<dbReference type="Gene3D" id="3.30.559.30">
    <property type="entry name" value="Nonribosomal peptide synthetase, condensation domain"/>
    <property type="match status" value="1"/>
</dbReference>
<evidence type="ECO:0000313" key="6">
    <source>
        <dbReference type="Proteomes" id="UP000663929"/>
    </source>
</evidence>
<keyword evidence="6" id="KW-1185">Reference proteome</keyword>
<dbReference type="CDD" id="cd05930">
    <property type="entry name" value="A_NRPS"/>
    <property type="match status" value="1"/>
</dbReference>
<dbReference type="InterPro" id="IPR006162">
    <property type="entry name" value="Ppantetheine_attach_site"/>
</dbReference>
<organism evidence="5 6">
    <name type="scientific">Sulfidibacter corallicola</name>
    <dbReference type="NCBI Taxonomy" id="2818388"/>
    <lineage>
        <taxon>Bacteria</taxon>
        <taxon>Pseudomonadati</taxon>
        <taxon>Acidobacteriota</taxon>
        <taxon>Holophagae</taxon>
        <taxon>Acanthopleuribacterales</taxon>
        <taxon>Acanthopleuribacteraceae</taxon>
        <taxon>Sulfidibacter</taxon>
    </lineage>
</organism>
<dbReference type="InterPro" id="IPR020845">
    <property type="entry name" value="AMP-binding_CS"/>
</dbReference>
<dbReference type="Gene3D" id="1.10.287.490">
    <property type="entry name" value="Helix hairpin bin"/>
    <property type="match status" value="1"/>
</dbReference>
<dbReference type="Gene3D" id="3.40.50.12780">
    <property type="entry name" value="N-terminal domain of ligase-like"/>
    <property type="match status" value="1"/>
</dbReference>
<dbReference type="NCBIfam" id="TIGR01733">
    <property type="entry name" value="AA-adenyl-dom"/>
    <property type="match status" value="1"/>
</dbReference>
<dbReference type="PROSITE" id="PS50075">
    <property type="entry name" value="CARRIER"/>
    <property type="match status" value="1"/>
</dbReference>
<dbReference type="Pfam" id="PF13193">
    <property type="entry name" value="AMP-binding_C"/>
    <property type="match status" value="1"/>
</dbReference>
<dbReference type="PANTHER" id="PTHR45527:SF1">
    <property type="entry name" value="FATTY ACID SYNTHASE"/>
    <property type="match status" value="1"/>
</dbReference>
<dbReference type="Pfam" id="PF00501">
    <property type="entry name" value="AMP-binding"/>
    <property type="match status" value="1"/>
</dbReference>
<dbReference type="InterPro" id="IPR009081">
    <property type="entry name" value="PP-bd_ACP"/>
</dbReference>
<dbReference type="SUPFAM" id="SSF52777">
    <property type="entry name" value="CoA-dependent acyltransferases"/>
    <property type="match status" value="2"/>
</dbReference>
<dbReference type="SMART" id="SM00823">
    <property type="entry name" value="PKS_PP"/>
    <property type="match status" value="1"/>
</dbReference>
<proteinExistence type="predicted"/>
<dbReference type="InterPro" id="IPR045851">
    <property type="entry name" value="AMP-bd_C_sf"/>
</dbReference>
<dbReference type="InterPro" id="IPR036736">
    <property type="entry name" value="ACP-like_sf"/>
</dbReference>
<dbReference type="FunFam" id="1.10.1200.10:FF:000005">
    <property type="entry name" value="Nonribosomal peptide synthetase 1"/>
    <property type="match status" value="1"/>
</dbReference>
<dbReference type="GO" id="GO:0044550">
    <property type="term" value="P:secondary metabolite biosynthetic process"/>
    <property type="evidence" value="ECO:0007669"/>
    <property type="project" value="TreeGrafter"/>
</dbReference>
<comment type="cofactor">
    <cofactor evidence="1">
        <name>pantetheine 4'-phosphate</name>
        <dbReference type="ChEBI" id="CHEBI:47942"/>
    </cofactor>
</comment>
<evidence type="ECO:0000259" key="4">
    <source>
        <dbReference type="PROSITE" id="PS50075"/>
    </source>
</evidence>
<dbReference type="Gene3D" id="3.30.559.10">
    <property type="entry name" value="Chloramphenicol acetyltransferase-like domain"/>
    <property type="match status" value="1"/>
</dbReference>
<dbReference type="EMBL" id="CP071793">
    <property type="protein sequence ID" value="QTD52264.1"/>
    <property type="molecule type" value="Genomic_DNA"/>
</dbReference>
<sequence length="1327" mass="146481">MKTLAERVAALTPQQRQLLLRAREKRLEAQADDTIPPRTGPGPWPACADQAALWFFQQIDAHAVPYNIGNGQRLFGPLDHAVLETAYRQLVRRQEMLRARYPIVDGVPHVDIADDPDPTIEWVDVRHVPPEHRERAAEKEAARLINRPFDLEQGPIVRFVIIRVAEEGHLFVPVMHHSITDAISYNIFFRELIAIYWGLKRNKPVSLPPLTRQYVDYGLWRNRWLESDVFREQLEWWHRTLAGAPTVADVPGDYPRPEVFSYRGNRVFFTLGRDTTQALRALNRRAGTTSLMTLLAASYALFYRYAGLADLLIAVPASHREHREMTHVIGYFLNYVPFRGRVTPGMSFTQLLAETRTTVLGGLKHKRVPFSSIVERVKPDRDPSRMPLAQLGFVYVSAAGLNTEAAKLHDEAPPFRIEGYYADREISPMDLQLIFMEGTDEVTCFLEYASDIYKPETMEYLTDTFRYLCQACLSEPDRPIDGFPLMGPIAAQLIPKSWNPMGHPTREVSRADVSTSETLHGRFEAQSARSADTVAVSCEGRAWSYDELDRHASAIAGRLLHRGITAETGVAVCIDPSPEGIAALLGVLKAGATYVPIAADFPQPRRQAVLAESRAAMVLVTAGSRDLGWDGLPILIVDEIPEDDTPQALPTVDPRQAAYILHTSGSTGKPKAVMGTHLSLLHRLSWITAQLPPEIGEPHVLHAPMTVNESLTEIFQALHHGGTLIVAPEEIRKDPVQLISLLAAHRVRRTQMVPPLLRLLLARPELDRELAALRLLILQGEPLPADLAHTCRRLLPNCTPINNYGLTEATGSAGFPITETAAWIDTVPVGFSQGGVALHLLDGHLNPLPPGAVGELYLSGPALARGYAGRPGATAERFIPDPNGNGTRLFRTGDRARFDPAHGFTILGRVDRQIKIRGNRVEPEEVEATLRLLPAVEDAAVLAKRGELIGFVQSAAAISTESLRAHLLGYLPDFMVPTAFVCLTALPQTAGGKIDRRQLSETAVATQPISKTPVAPRGETEKLLVQTWAQVLGHPTVGIDDDFFELGGHSLKAAEIVARLHRDSGREVPLALLFQTRTIRRLAETLDRLGDWHLLRTGSGPALLHHTGRSKVFAFPPMLGFAMVYRPLAERLPDLSLYGFDFTNVPDPAERYADHIEAIQPTGPLKLMGYSAGGNLAFETAGVLEARGRTLECLVLIDSLYRKGPAPNEHDILERRAAFLVDLERQLRSDPVMGPYAEEPYLQGLIRKTPGAFYLHHHRGRDQGQVAAPIDYIRSGEPDPGRDPARAAWAAATTGTFREHRGDGAHDGMLQGEALTATSALLAAIMG</sequence>
<dbReference type="PROSITE" id="PS00455">
    <property type="entry name" value="AMP_BINDING"/>
    <property type="match status" value="1"/>
</dbReference>
<dbReference type="InterPro" id="IPR020802">
    <property type="entry name" value="TesA-like"/>
</dbReference>
<evidence type="ECO:0000256" key="1">
    <source>
        <dbReference type="ARBA" id="ARBA00001957"/>
    </source>
</evidence>
<dbReference type="Gene3D" id="3.30.300.30">
    <property type="match status" value="1"/>
</dbReference>
<dbReference type="Proteomes" id="UP000663929">
    <property type="component" value="Chromosome"/>
</dbReference>
<dbReference type="GO" id="GO:0031177">
    <property type="term" value="F:phosphopantetheine binding"/>
    <property type="evidence" value="ECO:0007669"/>
    <property type="project" value="InterPro"/>
</dbReference>
<evidence type="ECO:0000256" key="2">
    <source>
        <dbReference type="ARBA" id="ARBA00022450"/>
    </source>
</evidence>
<dbReference type="Pfam" id="PF00550">
    <property type="entry name" value="PP-binding"/>
    <property type="match status" value="1"/>
</dbReference>
<dbReference type="InterPro" id="IPR029058">
    <property type="entry name" value="AB_hydrolase_fold"/>
</dbReference>
<gene>
    <name evidence="5" type="ORF">J3U87_07300</name>
</gene>
<accession>A0A8A4TSX5</accession>
<dbReference type="InterPro" id="IPR000873">
    <property type="entry name" value="AMP-dep_synth/lig_dom"/>
</dbReference>
<dbReference type="CDD" id="cd19531">
    <property type="entry name" value="LCL_NRPS-like"/>
    <property type="match status" value="1"/>
</dbReference>
<dbReference type="InterPro" id="IPR042099">
    <property type="entry name" value="ANL_N_sf"/>
</dbReference>
<keyword evidence="2" id="KW-0596">Phosphopantetheine</keyword>
<dbReference type="SUPFAM" id="SSF53474">
    <property type="entry name" value="alpha/beta-Hydrolases"/>
    <property type="match status" value="1"/>
</dbReference>
<dbReference type="InterPro" id="IPR020806">
    <property type="entry name" value="PKS_PP-bd"/>
</dbReference>
<dbReference type="PANTHER" id="PTHR45527">
    <property type="entry name" value="NONRIBOSOMAL PEPTIDE SYNTHETASE"/>
    <property type="match status" value="1"/>
</dbReference>
<dbReference type="Gene3D" id="1.10.1200.10">
    <property type="entry name" value="ACP-like"/>
    <property type="match status" value="1"/>
</dbReference>
<dbReference type="Gene3D" id="3.40.50.1820">
    <property type="entry name" value="alpha/beta hydrolase"/>
    <property type="match status" value="1"/>
</dbReference>
<dbReference type="Pfam" id="PF00668">
    <property type="entry name" value="Condensation"/>
    <property type="match status" value="1"/>
</dbReference>
<dbReference type="SUPFAM" id="SSF56801">
    <property type="entry name" value="Acetyl-CoA synthetase-like"/>
    <property type="match status" value="1"/>
</dbReference>
<dbReference type="InterPro" id="IPR001242">
    <property type="entry name" value="Condensation_dom"/>
</dbReference>
<dbReference type="InterPro" id="IPR010071">
    <property type="entry name" value="AA_adenyl_dom"/>
</dbReference>
<dbReference type="KEGG" id="scor:J3U87_07300"/>
<feature type="domain" description="Carrier" evidence="4">
    <location>
        <begin position="1015"/>
        <end position="1090"/>
    </location>
</feature>
<evidence type="ECO:0000313" key="5">
    <source>
        <dbReference type="EMBL" id="QTD52264.1"/>
    </source>
</evidence>
<dbReference type="GO" id="GO:0003824">
    <property type="term" value="F:catalytic activity"/>
    <property type="evidence" value="ECO:0007669"/>
    <property type="project" value="InterPro"/>
</dbReference>
<evidence type="ECO:0000256" key="3">
    <source>
        <dbReference type="ARBA" id="ARBA00022553"/>
    </source>
</evidence>
<dbReference type="GO" id="GO:0005737">
    <property type="term" value="C:cytoplasm"/>
    <property type="evidence" value="ECO:0007669"/>
    <property type="project" value="TreeGrafter"/>
</dbReference>
<dbReference type="RefSeq" id="WP_237382373.1">
    <property type="nucleotide sequence ID" value="NZ_CP071793.1"/>
</dbReference>
<dbReference type="InterPro" id="IPR023213">
    <property type="entry name" value="CAT-like_dom_sf"/>
</dbReference>
<keyword evidence="3" id="KW-0597">Phosphoprotein</keyword>
<name>A0A8A4TSX5_SULCO</name>
<dbReference type="InterPro" id="IPR025110">
    <property type="entry name" value="AMP-bd_C"/>
</dbReference>
<dbReference type="SMART" id="SM00824">
    <property type="entry name" value="PKS_TE"/>
    <property type="match status" value="1"/>
</dbReference>
<dbReference type="InterPro" id="IPR001031">
    <property type="entry name" value="Thioesterase"/>
</dbReference>
<dbReference type="SUPFAM" id="SSF47336">
    <property type="entry name" value="ACP-like"/>
    <property type="match status" value="1"/>
</dbReference>
<protein>
    <submittedName>
        <fullName evidence="5">Amino acid adenylation domain-containing protein</fullName>
    </submittedName>
</protein>
<dbReference type="PROSITE" id="PS00012">
    <property type="entry name" value="PHOSPHOPANTETHEINE"/>
    <property type="match status" value="1"/>
</dbReference>
<dbReference type="Pfam" id="PF00975">
    <property type="entry name" value="Thioesterase"/>
    <property type="match status" value="1"/>
</dbReference>
<reference evidence="5" key="1">
    <citation type="submission" date="2021-03" db="EMBL/GenBank/DDBJ databases">
        <title>Acanthopleuribacteraceae sp. M133.</title>
        <authorList>
            <person name="Wang G."/>
        </authorList>
    </citation>
    <scope>NUCLEOTIDE SEQUENCE</scope>
    <source>
        <strain evidence="5">M133</strain>
    </source>
</reference>
<dbReference type="GO" id="GO:0043041">
    <property type="term" value="P:amino acid activation for nonribosomal peptide biosynthetic process"/>
    <property type="evidence" value="ECO:0007669"/>
    <property type="project" value="TreeGrafter"/>
</dbReference>